<feature type="site" description="Interaction with DNA substrate" evidence="7">
    <location>
        <position position="533"/>
    </location>
</feature>
<comment type="cofactor">
    <cofactor evidence="6">
        <name>Mg(2+)</name>
        <dbReference type="ChEBI" id="CHEBI:18420"/>
    </cofactor>
    <cofactor evidence="6">
        <name>Mn(2+)</name>
        <dbReference type="ChEBI" id="CHEBI:29035"/>
    </cofactor>
    <text evidence="6">Probably binds two magnesium or manganese ions per subunit.</text>
</comment>
<keyword evidence="8" id="KW-0862">Zinc</keyword>
<keyword evidence="11" id="KW-1185">Reference proteome</keyword>
<dbReference type="PROSITE" id="PS50158">
    <property type="entry name" value="ZF_CCHC"/>
    <property type="match status" value="1"/>
</dbReference>
<feature type="binding site" evidence="6">
    <location>
        <position position="307"/>
    </location>
    <ligand>
        <name>Mg(2+)</name>
        <dbReference type="ChEBI" id="CHEBI:18420"/>
        <label>1</label>
    </ligand>
</feature>
<feature type="active site" description="Proton acceptor" evidence="5">
    <location>
        <position position="533"/>
    </location>
</feature>
<dbReference type="SUPFAM" id="SSF56219">
    <property type="entry name" value="DNase I-like"/>
    <property type="match status" value="1"/>
</dbReference>
<dbReference type="InterPro" id="IPR026960">
    <property type="entry name" value="RVT-Znf"/>
</dbReference>
<dbReference type="Pfam" id="PF03372">
    <property type="entry name" value="Exo_endo_phos"/>
    <property type="match status" value="1"/>
</dbReference>
<accession>A0A8T2UHQ0</accession>
<dbReference type="GO" id="GO:0008311">
    <property type="term" value="F:double-stranded DNA 3'-5' DNA exonuclease activity"/>
    <property type="evidence" value="ECO:0007669"/>
    <property type="project" value="TreeGrafter"/>
</dbReference>
<dbReference type="PANTHER" id="PTHR22748:SF6">
    <property type="entry name" value="DNA-(APURINIC OR APYRIMIDINIC SITE) ENDONUCLEASE"/>
    <property type="match status" value="1"/>
</dbReference>
<evidence type="ECO:0000256" key="4">
    <source>
        <dbReference type="ARBA" id="ARBA00022842"/>
    </source>
</evidence>
<keyword evidence="4 6" id="KW-0460">Magnesium</keyword>
<dbReference type="GO" id="GO:0003906">
    <property type="term" value="F:DNA-(apurinic or apyrimidinic site) endonuclease activity"/>
    <property type="evidence" value="ECO:0007669"/>
    <property type="project" value="TreeGrafter"/>
</dbReference>
<evidence type="ECO:0000259" key="9">
    <source>
        <dbReference type="PROSITE" id="PS50158"/>
    </source>
</evidence>
<keyword evidence="6" id="KW-0464">Manganese</keyword>
<feature type="binding site" evidence="6">
    <location>
        <position position="336"/>
    </location>
    <ligand>
        <name>Mg(2+)</name>
        <dbReference type="ChEBI" id="CHEBI:18420"/>
        <label>1</label>
    </ligand>
</feature>
<dbReference type="Gene3D" id="3.60.10.10">
    <property type="entry name" value="Endonuclease/exonuclease/phosphatase"/>
    <property type="match status" value="1"/>
</dbReference>
<feature type="active site" description="Proton donor/acceptor" evidence="5">
    <location>
        <position position="443"/>
    </location>
</feature>
<dbReference type="GO" id="GO:0008270">
    <property type="term" value="F:zinc ion binding"/>
    <property type="evidence" value="ECO:0007669"/>
    <property type="project" value="UniProtKB-KW"/>
</dbReference>
<gene>
    <name evidence="10" type="ORF">KP509_07G050500</name>
</gene>
<name>A0A8T2UHQ0_CERRI</name>
<evidence type="ECO:0000256" key="6">
    <source>
        <dbReference type="PIRSR" id="PIRSR604808-2"/>
    </source>
</evidence>
<dbReference type="GO" id="GO:0005634">
    <property type="term" value="C:nucleus"/>
    <property type="evidence" value="ECO:0007669"/>
    <property type="project" value="TreeGrafter"/>
</dbReference>
<dbReference type="Proteomes" id="UP000825935">
    <property type="component" value="Chromosome 7"/>
</dbReference>
<feature type="domain" description="CCHC-type" evidence="9">
    <location>
        <begin position="190"/>
        <end position="204"/>
    </location>
</feature>
<comment type="caution">
    <text evidence="10">The sequence shown here is derived from an EMBL/GenBank/DDBJ whole genome shotgun (WGS) entry which is preliminary data.</text>
</comment>
<dbReference type="Pfam" id="PF13966">
    <property type="entry name" value="zf-RVT"/>
    <property type="match status" value="1"/>
</dbReference>
<feature type="binding site" evidence="6">
    <location>
        <position position="443"/>
    </location>
    <ligand>
        <name>Mg(2+)</name>
        <dbReference type="ChEBI" id="CHEBI:18420"/>
        <label>1</label>
    </ligand>
</feature>
<dbReference type="InterPro" id="IPR001878">
    <property type="entry name" value="Znf_CCHC"/>
</dbReference>
<dbReference type="AlphaFoldDB" id="A0A8T2UHQ0"/>
<feature type="active site" evidence="5">
    <location>
        <position position="405"/>
    </location>
</feature>
<keyword evidence="8" id="KW-0863">Zinc-finger</keyword>
<evidence type="ECO:0000313" key="10">
    <source>
        <dbReference type="EMBL" id="KAH7433015.1"/>
    </source>
</evidence>
<evidence type="ECO:0000313" key="11">
    <source>
        <dbReference type="Proteomes" id="UP000825935"/>
    </source>
</evidence>
<comment type="similarity">
    <text evidence="1">Belongs to the DNA repair enzymes AP/ExoA family.</text>
</comment>
<sequence>MASSFSHGDTVPLPNDSQEDSIRMFHERGLLLFFTARIPLALDVAHAINASVEREVDKVFYSRHGLFEVILKDRDIKLQFLEQQTIFLCGLMAHVFPWKPIKAMKEELLFKCPVWVELIDLPSFLWSSIGQVAKVLGKLLYTPSISAPNKNRICVMWSTSRPFPKTLGINIPKVGRIVIYLKWGNMARSCFHCGNLSHYSKNCPTLKNEGVNLIPACPGSKILVPEEQVFGRPRNMPNMMNTCSNDALRSTPFYGIGNKRKEIAVEKHVLPATSIAPAKLKIFGSSFSSFGLLSYCSVNIMKLATWNIQGLGQYGKWTRLWRLIIRHQLDMVAIQEHKKNDHAGMLMHTRDFSLRYNGLKNGYSGRLFIIKKDIPFQVLFDDPQGRFLVIHLLMHDIPYICINVYAPNSPLERVRTWENILQAVHYCEQLLLWNNARIILCGDFNMVERDTDCTTAPSLISSQEKWLWSEILDSLNCKDLWGCIGGHTLRYTFHSRSHRKAMSRLDRCYYSHASTLSPVSNMWIDATILLSDHSPVLLLLCDSNWTECIPDKLHRIPLGLNHAWIRTTVFKAKVEDLIMQVLASKLSASLKWEALVVDIFSKIMDNAKVYYKGRWKLNVWNKFFSHALLQTSSPTFSMLVRSFKQAASLLKWNGRQRYLGNSFASLSPFWSFLANPPLAHSMGAGARYFNNKGIDSIAKCYDSKWEFLSFPSVRRIYVVGPAYRAKWFHLVLFLQKFQIPLSIDASQPWCDWLFAKHTRWWNGAARTFYFSLLDGKDITFQCNVRWKLDKTRAWWHTRFSTIWDSYLTFRMKVFMWRILVGHFTLGAFLSKHGLQGVRCPHCASYAQTMRHAFWTCSYIQRWWNSLFLFPIWDSRPSKFYNTFLLFESTNAACDWVRKRCVFFLLSNIWKLKNKRLFGNKSSVPHFSWTLCKAKLKLDMEVM</sequence>
<dbReference type="GO" id="GO:0006284">
    <property type="term" value="P:base-excision repair"/>
    <property type="evidence" value="ECO:0007669"/>
    <property type="project" value="TreeGrafter"/>
</dbReference>
<dbReference type="OrthoDB" id="10673420at2759"/>
<proteinExistence type="inferred from homology"/>
<feature type="site" description="Important for catalytic activity" evidence="7">
    <location>
        <position position="506"/>
    </location>
</feature>
<dbReference type="EMBL" id="CM035412">
    <property type="protein sequence ID" value="KAH7433015.1"/>
    <property type="molecule type" value="Genomic_DNA"/>
</dbReference>
<feature type="binding site" evidence="6">
    <location>
        <position position="532"/>
    </location>
    <ligand>
        <name>Mg(2+)</name>
        <dbReference type="ChEBI" id="CHEBI:18420"/>
        <label>1</label>
    </ligand>
</feature>
<dbReference type="PANTHER" id="PTHR22748">
    <property type="entry name" value="AP ENDONUCLEASE"/>
    <property type="match status" value="1"/>
</dbReference>
<evidence type="ECO:0000256" key="8">
    <source>
        <dbReference type="PROSITE-ProRule" id="PRU00047"/>
    </source>
</evidence>
<dbReference type="GO" id="GO:0003676">
    <property type="term" value="F:nucleic acid binding"/>
    <property type="evidence" value="ECO:0007669"/>
    <property type="project" value="InterPro"/>
</dbReference>
<keyword evidence="2 6" id="KW-0479">Metal-binding</keyword>
<feature type="site" description="Transition state stabilizer" evidence="7">
    <location>
        <position position="445"/>
    </location>
</feature>
<evidence type="ECO:0000256" key="7">
    <source>
        <dbReference type="PIRSR" id="PIRSR604808-3"/>
    </source>
</evidence>
<evidence type="ECO:0000256" key="3">
    <source>
        <dbReference type="ARBA" id="ARBA00022801"/>
    </source>
</evidence>
<protein>
    <recommendedName>
        <fullName evidence="9">CCHC-type domain-containing protein</fullName>
    </recommendedName>
</protein>
<dbReference type="InterPro" id="IPR004808">
    <property type="entry name" value="AP_endonuc_1"/>
</dbReference>
<evidence type="ECO:0000256" key="2">
    <source>
        <dbReference type="ARBA" id="ARBA00022723"/>
    </source>
</evidence>
<evidence type="ECO:0000256" key="5">
    <source>
        <dbReference type="PIRSR" id="PIRSR604808-1"/>
    </source>
</evidence>
<evidence type="ECO:0000256" key="1">
    <source>
        <dbReference type="ARBA" id="ARBA00007092"/>
    </source>
</evidence>
<dbReference type="InterPro" id="IPR036691">
    <property type="entry name" value="Endo/exonu/phosph_ase_sf"/>
</dbReference>
<dbReference type="GO" id="GO:0008081">
    <property type="term" value="F:phosphoric diester hydrolase activity"/>
    <property type="evidence" value="ECO:0007669"/>
    <property type="project" value="TreeGrafter"/>
</dbReference>
<dbReference type="InterPro" id="IPR005135">
    <property type="entry name" value="Endo/exonuclease/phosphatase"/>
</dbReference>
<organism evidence="10 11">
    <name type="scientific">Ceratopteris richardii</name>
    <name type="common">Triangle waterfern</name>
    <dbReference type="NCBI Taxonomy" id="49495"/>
    <lineage>
        <taxon>Eukaryota</taxon>
        <taxon>Viridiplantae</taxon>
        <taxon>Streptophyta</taxon>
        <taxon>Embryophyta</taxon>
        <taxon>Tracheophyta</taxon>
        <taxon>Polypodiopsida</taxon>
        <taxon>Polypodiidae</taxon>
        <taxon>Polypodiales</taxon>
        <taxon>Pteridineae</taxon>
        <taxon>Pteridaceae</taxon>
        <taxon>Parkerioideae</taxon>
        <taxon>Ceratopteris</taxon>
    </lineage>
</organism>
<reference evidence="10" key="1">
    <citation type="submission" date="2021-08" db="EMBL/GenBank/DDBJ databases">
        <title>WGS assembly of Ceratopteris richardii.</title>
        <authorList>
            <person name="Marchant D.B."/>
            <person name="Chen G."/>
            <person name="Jenkins J."/>
            <person name="Shu S."/>
            <person name="Leebens-Mack J."/>
            <person name="Grimwood J."/>
            <person name="Schmutz J."/>
            <person name="Soltis P."/>
            <person name="Soltis D."/>
            <person name="Chen Z.-H."/>
        </authorList>
    </citation>
    <scope>NUCLEOTIDE SEQUENCE</scope>
    <source>
        <strain evidence="10">Whitten #5841</strain>
        <tissue evidence="10">Leaf</tissue>
    </source>
</reference>
<keyword evidence="3" id="KW-0378">Hydrolase</keyword>
<feature type="binding site" evidence="6">
    <location>
        <position position="445"/>
    </location>
    <ligand>
        <name>Mg(2+)</name>
        <dbReference type="ChEBI" id="CHEBI:18420"/>
        <label>1</label>
    </ligand>
</feature>
<feature type="binding site" evidence="6">
    <location>
        <position position="533"/>
    </location>
    <ligand>
        <name>Mg(2+)</name>
        <dbReference type="ChEBI" id="CHEBI:18420"/>
        <label>1</label>
    </ligand>
</feature>